<proteinExistence type="predicted"/>
<evidence type="ECO:0000256" key="1">
    <source>
        <dbReference type="SAM" id="MobiDB-lite"/>
    </source>
</evidence>
<evidence type="ECO:0000313" key="3">
    <source>
        <dbReference type="Proteomes" id="UP000216454"/>
    </source>
</evidence>
<feature type="compositionally biased region" description="Polar residues" evidence="1">
    <location>
        <begin position="1"/>
        <end position="14"/>
    </location>
</feature>
<reference evidence="2 3" key="1">
    <citation type="journal article" date="2017" name="BMC Genomics">
        <title>Comparative genomic and phylogenomic analyses of the Bifidobacteriaceae family.</title>
        <authorList>
            <person name="Lugli G.A."/>
            <person name="Milani C."/>
            <person name="Turroni F."/>
            <person name="Duranti S."/>
            <person name="Mancabelli L."/>
            <person name="Mangifesta M."/>
            <person name="Ferrario C."/>
            <person name="Modesto M."/>
            <person name="Mattarelli P."/>
            <person name="Jiri K."/>
            <person name="van Sinderen D."/>
            <person name="Ventura M."/>
        </authorList>
    </citation>
    <scope>NUCLEOTIDE SEQUENCE [LARGE SCALE GENOMIC DNA]</scope>
    <source>
        <strain evidence="2 3">DSM 24744</strain>
    </source>
</reference>
<protein>
    <submittedName>
        <fullName evidence="2">Uncharacterized protein</fullName>
    </submittedName>
</protein>
<name>A0A261EPN8_9BIFI</name>
<dbReference type="EMBL" id="MWWQ01000019">
    <property type="protein sequence ID" value="OZG48813.1"/>
    <property type="molecule type" value="Genomic_DNA"/>
</dbReference>
<dbReference type="RefSeq" id="WP_275542130.1">
    <property type="nucleotide sequence ID" value="NZ_MWWQ01000019.1"/>
</dbReference>
<gene>
    <name evidence="2" type="ORF">PSSU_1637</name>
</gene>
<organism evidence="2 3">
    <name type="scientific">Pseudoscardovia suis</name>
    <dbReference type="NCBI Taxonomy" id="987063"/>
    <lineage>
        <taxon>Bacteria</taxon>
        <taxon>Bacillati</taxon>
        <taxon>Actinomycetota</taxon>
        <taxon>Actinomycetes</taxon>
        <taxon>Bifidobacteriales</taxon>
        <taxon>Bifidobacteriaceae</taxon>
        <taxon>Pseudoscardovia</taxon>
    </lineage>
</organism>
<sequence>MDTNTHEQTNTTSSAKHDDTRIVTRHGTVRVTVQPITDGD</sequence>
<feature type="region of interest" description="Disordered" evidence="1">
    <location>
        <begin position="1"/>
        <end position="40"/>
    </location>
</feature>
<keyword evidence="3" id="KW-1185">Reference proteome</keyword>
<comment type="caution">
    <text evidence="2">The sequence shown here is derived from an EMBL/GenBank/DDBJ whole genome shotgun (WGS) entry which is preliminary data.</text>
</comment>
<accession>A0A261EPN8</accession>
<dbReference type="AlphaFoldDB" id="A0A261EPN8"/>
<evidence type="ECO:0000313" key="2">
    <source>
        <dbReference type="EMBL" id="OZG48813.1"/>
    </source>
</evidence>
<dbReference type="Proteomes" id="UP000216454">
    <property type="component" value="Unassembled WGS sequence"/>
</dbReference>